<dbReference type="InterPro" id="IPR041698">
    <property type="entry name" value="Methyltransf_25"/>
</dbReference>
<accession>A0A072P6E7</accession>
<dbReference type="PANTHER" id="PTHR43861:SF1">
    <property type="entry name" value="TRANS-ACONITATE 2-METHYLTRANSFERASE"/>
    <property type="match status" value="1"/>
</dbReference>
<dbReference type="HOGENOM" id="CLU_060397_2_0_1"/>
<dbReference type="VEuPathDB" id="FungiDB:A1O9_12804"/>
<keyword evidence="5" id="KW-1185">Reference proteome</keyword>
<comment type="caution">
    <text evidence="4">The sequence shown here is derived from an EMBL/GenBank/DDBJ whole genome shotgun (WGS) entry which is preliminary data.</text>
</comment>
<dbReference type="AlphaFoldDB" id="A0A072P6E7"/>
<dbReference type="RefSeq" id="XP_013253780.1">
    <property type="nucleotide sequence ID" value="XM_013398326.1"/>
</dbReference>
<dbReference type="CDD" id="cd02440">
    <property type="entry name" value="AdoMet_MTases"/>
    <property type="match status" value="1"/>
</dbReference>
<dbReference type="OrthoDB" id="540004at2759"/>
<gene>
    <name evidence="4" type="ORF">A1O9_12804</name>
</gene>
<evidence type="ECO:0000313" key="4">
    <source>
        <dbReference type="EMBL" id="KEF51190.1"/>
    </source>
</evidence>
<evidence type="ECO:0000256" key="2">
    <source>
        <dbReference type="ARBA" id="ARBA00022679"/>
    </source>
</evidence>
<evidence type="ECO:0000256" key="1">
    <source>
        <dbReference type="ARBA" id="ARBA00022603"/>
    </source>
</evidence>
<dbReference type="PANTHER" id="PTHR43861">
    <property type="entry name" value="TRANS-ACONITATE 2-METHYLTRANSFERASE-RELATED"/>
    <property type="match status" value="1"/>
</dbReference>
<organism evidence="4 5">
    <name type="scientific">Exophiala aquamarina CBS 119918</name>
    <dbReference type="NCBI Taxonomy" id="1182545"/>
    <lineage>
        <taxon>Eukaryota</taxon>
        <taxon>Fungi</taxon>
        <taxon>Dikarya</taxon>
        <taxon>Ascomycota</taxon>
        <taxon>Pezizomycotina</taxon>
        <taxon>Eurotiomycetes</taxon>
        <taxon>Chaetothyriomycetidae</taxon>
        <taxon>Chaetothyriales</taxon>
        <taxon>Herpotrichiellaceae</taxon>
        <taxon>Exophiala</taxon>
    </lineage>
</organism>
<dbReference type="GO" id="GO:0008168">
    <property type="term" value="F:methyltransferase activity"/>
    <property type="evidence" value="ECO:0007669"/>
    <property type="project" value="UniProtKB-KW"/>
</dbReference>
<dbReference type="Pfam" id="PF13649">
    <property type="entry name" value="Methyltransf_25"/>
    <property type="match status" value="1"/>
</dbReference>
<dbReference type="Proteomes" id="UP000027920">
    <property type="component" value="Unassembled WGS sequence"/>
</dbReference>
<protein>
    <recommendedName>
        <fullName evidence="3">Methyltransferase domain-containing protein</fullName>
    </recommendedName>
</protein>
<dbReference type="SUPFAM" id="SSF53335">
    <property type="entry name" value="S-adenosyl-L-methionine-dependent methyltransferases"/>
    <property type="match status" value="1"/>
</dbReference>
<name>A0A072P6E7_9EURO</name>
<reference evidence="4 5" key="1">
    <citation type="submission" date="2013-03" db="EMBL/GenBank/DDBJ databases">
        <title>The Genome Sequence of Exophiala aquamarina CBS 119918.</title>
        <authorList>
            <consortium name="The Broad Institute Genomics Platform"/>
            <person name="Cuomo C."/>
            <person name="de Hoog S."/>
            <person name="Gorbushina A."/>
            <person name="Walker B."/>
            <person name="Young S.K."/>
            <person name="Zeng Q."/>
            <person name="Gargeya S."/>
            <person name="Fitzgerald M."/>
            <person name="Haas B."/>
            <person name="Abouelleil A."/>
            <person name="Allen A.W."/>
            <person name="Alvarado L."/>
            <person name="Arachchi H.M."/>
            <person name="Berlin A.M."/>
            <person name="Chapman S.B."/>
            <person name="Gainer-Dewar J."/>
            <person name="Goldberg J."/>
            <person name="Griggs A."/>
            <person name="Gujja S."/>
            <person name="Hansen M."/>
            <person name="Howarth C."/>
            <person name="Imamovic A."/>
            <person name="Ireland A."/>
            <person name="Larimer J."/>
            <person name="McCowan C."/>
            <person name="Murphy C."/>
            <person name="Pearson M."/>
            <person name="Poon T.W."/>
            <person name="Priest M."/>
            <person name="Roberts A."/>
            <person name="Saif S."/>
            <person name="Shea T."/>
            <person name="Sisk P."/>
            <person name="Sykes S."/>
            <person name="Wortman J."/>
            <person name="Nusbaum C."/>
            <person name="Birren B."/>
        </authorList>
    </citation>
    <scope>NUCLEOTIDE SEQUENCE [LARGE SCALE GENOMIC DNA]</scope>
    <source>
        <strain evidence="4 5">CBS 119918</strain>
    </source>
</reference>
<evidence type="ECO:0000259" key="3">
    <source>
        <dbReference type="Pfam" id="PF13649"/>
    </source>
</evidence>
<dbReference type="STRING" id="1182545.A0A072P6E7"/>
<sequence length="216" mass="23869">MADSEQLKSLVQQSYDKIAQEYNDWTSAIESPRVPKLHDLLALVPNSSEGAVLELGCGAGIPGTQLLASKFRTVVANDISDAQIDFAKKNLQSDKVKFIAGDMTKLTFAPSHFDAVVAFYSIIHLPREEQLGMFKQISSWLKPGGYLLCNLGTTDDPGKSVTWLGDTQMFWSGFDADKYHQILTERGLGLIKSEIIPDDEDGKITPFLWVLAQRSS</sequence>
<keyword evidence="1" id="KW-0489">Methyltransferase</keyword>
<keyword evidence="2" id="KW-0808">Transferase</keyword>
<dbReference type="GeneID" id="25287698"/>
<dbReference type="InterPro" id="IPR029063">
    <property type="entry name" value="SAM-dependent_MTases_sf"/>
</dbReference>
<feature type="domain" description="Methyltransferase" evidence="3">
    <location>
        <begin position="52"/>
        <end position="145"/>
    </location>
</feature>
<dbReference type="GO" id="GO:0032259">
    <property type="term" value="P:methylation"/>
    <property type="evidence" value="ECO:0007669"/>
    <property type="project" value="UniProtKB-KW"/>
</dbReference>
<dbReference type="EMBL" id="AMGV01000027">
    <property type="protein sequence ID" value="KEF51190.1"/>
    <property type="molecule type" value="Genomic_DNA"/>
</dbReference>
<evidence type="ECO:0000313" key="5">
    <source>
        <dbReference type="Proteomes" id="UP000027920"/>
    </source>
</evidence>
<dbReference type="Gene3D" id="3.40.50.150">
    <property type="entry name" value="Vaccinia Virus protein VP39"/>
    <property type="match status" value="1"/>
</dbReference>
<proteinExistence type="predicted"/>